<dbReference type="Gene3D" id="1.20.58.2130">
    <property type="match status" value="1"/>
</dbReference>
<reference evidence="2" key="1">
    <citation type="submission" date="2023-04" db="EMBL/GenBank/DDBJ databases">
        <title>Ambrosiozyma monospora NBRC 1965.</title>
        <authorList>
            <person name="Ichikawa N."/>
            <person name="Sato H."/>
            <person name="Tonouchi N."/>
        </authorList>
    </citation>
    <scope>NUCLEOTIDE SEQUENCE</scope>
    <source>
        <strain evidence="2">NBRC 1965</strain>
    </source>
</reference>
<feature type="compositionally biased region" description="Basic and acidic residues" evidence="1">
    <location>
        <begin position="362"/>
        <end position="371"/>
    </location>
</feature>
<feature type="region of interest" description="Disordered" evidence="1">
    <location>
        <begin position="236"/>
        <end position="266"/>
    </location>
</feature>
<dbReference type="OrthoDB" id="5395343at2759"/>
<feature type="region of interest" description="Disordered" evidence="1">
    <location>
        <begin position="296"/>
        <end position="326"/>
    </location>
</feature>
<evidence type="ECO:0000313" key="2">
    <source>
        <dbReference type="EMBL" id="GMG21267.1"/>
    </source>
</evidence>
<feature type="compositionally biased region" description="Basic and acidic residues" evidence="1">
    <location>
        <begin position="165"/>
        <end position="176"/>
    </location>
</feature>
<proteinExistence type="predicted"/>
<feature type="compositionally biased region" description="Polar residues" evidence="1">
    <location>
        <begin position="236"/>
        <end position="245"/>
    </location>
</feature>
<dbReference type="Proteomes" id="UP001165063">
    <property type="component" value="Unassembled WGS sequence"/>
</dbReference>
<feature type="compositionally biased region" description="Basic and acidic residues" evidence="1">
    <location>
        <begin position="142"/>
        <end position="158"/>
    </location>
</feature>
<feature type="compositionally biased region" description="Acidic residues" evidence="1">
    <location>
        <begin position="444"/>
        <end position="456"/>
    </location>
</feature>
<evidence type="ECO:0000313" key="3">
    <source>
        <dbReference type="Proteomes" id="UP001165063"/>
    </source>
</evidence>
<feature type="region of interest" description="Disordered" evidence="1">
    <location>
        <begin position="359"/>
        <end position="478"/>
    </location>
</feature>
<comment type="caution">
    <text evidence="2">The sequence shown here is derived from an EMBL/GenBank/DDBJ whole genome shotgun (WGS) entry which is preliminary data.</text>
</comment>
<keyword evidence="3" id="KW-1185">Reference proteome</keyword>
<feature type="compositionally biased region" description="Polar residues" evidence="1">
    <location>
        <begin position="177"/>
        <end position="188"/>
    </location>
</feature>
<dbReference type="AlphaFoldDB" id="A0A9W6YU03"/>
<gene>
    <name evidence="2" type="ORF">Amon01_000187000</name>
</gene>
<accession>A0A9W6YU03</accession>
<dbReference type="EMBL" id="BSXU01000613">
    <property type="protein sequence ID" value="GMG21267.1"/>
    <property type="molecule type" value="Genomic_DNA"/>
</dbReference>
<evidence type="ECO:0000256" key="1">
    <source>
        <dbReference type="SAM" id="MobiDB-lite"/>
    </source>
</evidence>
<feature type="compositionally biased region" description="Polar residues" evidence="1">
    <location>
        <begin position="296"/>
        <end position="305"/>
    </location>
</feature>
<sequence>MDNDDDKIKKVTEALEPKAKTPAVKKPSLVRKKRLVGRKKRLVPTLLGTTVVADLQFTTDLRQDNKNAAAKQSTELTKADLETNIRLMVDRLCVWDAIGGVSPKDDDSSYVFLTSCVVPYYQKVHMKLLKELVNKVKGPSMSRKEKEERKKKKIEELKKRKKKARELELAEAKFDSRMNSGNGKTTSFFDKPRLQLSPMKVRRTASSLISQKQTDLSKKTFQMVSTASLSQLQSFNGADSQDQTGNSRASHSRSSHTSTANNGHIFTQRRVRKLGVAKQQQQQQPQAHHRYLHAHNQNPPKLNRTSSTSSVFSSSRHKSEVEVEATPMKLTSRNNKRKRDETPLRIDESPAKLLVSATPSKLQERQRRREVTLVSATPASKKQKKHSFVDNIHSDILSGDDNGKSQDDDSEAIPPTSPIFQTPVKQLGPSPIMMTETPIIANLSDDDEGEEEDDDDFLAKMPPSSPVLRVTRTKSSNVSRRLFDF</sequence>
<protein>
    <submittedName>
        <fullName evidence="2">Unnamed protein product</fullName>
    </submittedName>
</protein>
<name>A0A9W6YU03_AMBMO</name>
<feature type="region of interest" description="Disordered" evidence="1">
    <location>
        <begin position="137"/>
        <end position="216"/>
    </location>
</feature>
<organism evidence="2 3">
    <name type="scientific">Ambrosiozyma monospora</name>
    <name type="common">Yeast</name>
    <name type="synonym">Endomycopsis monosporus</name>
    <dbReference type="NCBI Taxonomy" id="43982"/>
    <lineage>
        <taxon>Eukaryota</taxon>
        <taxon>Fungi</taxon>
        <taxon>Dikarya</taxon>
        <taxon>Ascomycota</taxon>
        <taxon>Saccharomycotina</taxon>
        <taxon>Pichiomycetes</taxon>
        <taxon>Pichiales</taxon>
        <taxon>Pichiaceae</taxon>
        <taxon>Ambrosiozyma</taxon>
    </lineage>
</organism>
<feature type="compositionally biased region" description="Polar residues" evidence="1">
    <location>
        <begin position="204"/>
        <end position="216"/>
    </location>
</feature>